<dbReference type="InterPro" id="IPR055618">
    <property type="entry name" value="DUF7194"/>
</dbReference>
<organism evidence="1 2">
    <name type="scientific">Ralstonia phage RSL2</name>
    <dbReference type="NCBI Taxonomy" id="1585840"/>
    <lineage>
        <taxon>Viruses</taxon>
        <taxon>Duplodnaviria</taxon>
        <taxon>Heunggongvirae</taxon>
        <taxon>Uroviricota</taxon>
        <taxon>Caudoviricetes</taxon>
        <taxon>Chimalliviridae</taxon>
        <taxon>Chiangmaivirus</taxon>
        <taxon>Chiangmaivirus RSL2</taxon>
    </lineage>
</organism>
<evidence type="ECO:0000313" key="2">
    <source>
        <dbReference type="Proteomes" id="UP000203794"/>
    </source>
</evidence>
<reference evidence="1 2" key="1">
    <citation type="submission" date="2014-12" db="EMBL/GenBank/DDBJ databases">
        <title>Genome analysis of a novel jumbo phage RSL2 infecting the phytopathogen Ralstonia solanacearum.</title>
        <authorList>
            <person name="Kawasaki T."/>
            <person name="Fujie M."/>
            <person name="Chatchawankanphanich O."/>
            <person name="Ogata H."/>
            <person name="Yamada T."/>
        </authorList>
    </citation>
    <scope>NUCLEOTIDE SEQUENCE [LARGE SCALE GENOMIC DNA]</scope>
    <source>
        <strain evidence="1 2">RSL2</strain>
    </source>
</reference>
<dbReference type="Pfam" id="PF23824">
    <property type="entry name" value="DUF7194"/>
    <property type="match status" value="1"/>
</dbReference>
<accession>A0A0A8JB53</accession>
<dbReference type="KEGG" id="vg:26639499"/>
<dbReference type="GeneID" id="26639499"/>
<keyword evidence="2" id="KW-1185">Reference proteome</keyword>
<evidence type="ECO:0000313" key="1">
    <source>
        <dbReference type="EMBL" id="BAQ02586.1"/>
    </source>
</evidence>
<protein>
    <submittedName>
        <fullName evidence="1">Uncharacterized protein</fullName>
    </submittedName>
</protein>
<dbReference type="RefSeq" id="YP_009212907.1">
    <property type="nucleotide sequence ID" value="NC_028950.1"/>
</dbReference>
<dbReference type="EMBL" id="AP014693">
    <property type="protein sequence ID" value="BAQ02586.1"/>
    <property type="molecule type" value="Genomic_DNA"/>
</dbReference>
<proteinExistence type="predicted"/>
<dbReference type="OrthoDB" id="31213at10239"/>
<name>A0A0A8JB53_9CAUD</name>
<sequence length="210" mass="22047">MASELLPGIGASGDWTLKPPFDSKYTAGLAYSCRAINKISAMVATGIDVLNTLFIPAGLTAADYDAAVAADLSMVTLQSTAGQLIILPSTYLAGWPSGDSVPYVVMGMVINLGPIPNTIDPTFLTAKVEPVIKNALGLDPEIHYVTLSETTNKTWSDHTAQENIRTAAINDDNSDYIKRLNAEAALTAAQAQIAALQQVIIDAGLTIPSA</sequence>
<dbReference type="Proteomes" id="UP000203794">
    <property type="component" value="Segment"/>
</dbReference>